<dbReference type="NCBIfam" id="NF007997">
    <property type="entry name" value="PRK10722.1"/>
    <property type="match status" value="1"/>
</dbReference>
<evidence type="ECO:0000313" key="3">
    <source>
        <dbReference type="Proteomes" id="UP001238370"/>
    </source>
</evidence>
<dbReference type="EMBL" id="CP094302">
    <property type="protein sequence ID" value="WHP84588.1"/>
    <property type="molecule type" value="Genomic_DNA"/>
</dbReference>
<proteinExistence type="predicted"/>
<keyword evidence="3" id="KW-1185">Reference proteome</keyword>
<reference evidence="2 3" key="1">
    <citation type="submission" date="2022-03" db="EMBL/GenBank/DDBJ databases">
        <title>Survey of Intraspecific Variation of Edwardsiella anguillarum Isolates from Non-Anguillid Fish Host Originating from Varied Geographic Locations.</title>
        <authorList>
            <person name="Armwood A.R."/>
            <person name="Woodyard E."/>
            <person name="Waldbieser G.C."/>
            <person name="Camus A.C."/>
            <person name="Divya D."/>
            <person name="Tekedar H."/>
            <person name="Soto E."/>
            <person name="Stein C."/>
            <person name="Ucko M."/>
            <person name="Ware C."/>
            <person name="Griffin M.J."/>
        </authorList>
    </citation>
    <scope>NUCLEOTIDE SEQUENCE [LARGE SCALE GENOMIC DNA]</scope>
    <source>
        <strain evidence="2 3">R18-35-2</strain>
    </source>
</reference>
<name>A0ABY8SID3_9GAMM</name>
<gene>
    <name evidence="2" type="primary">qseG</name>
    <name evidence="2" type="ORF">MQ095_03700</name>
</gene>
<dbReference type="RefSeq" id="WP_225865138.1">
    <property type="nucleotide sequence ID" value="NZ_AP028982.1"/>
</dbReference>
<sequence>MSMWFLPPPFPPICGRLRRRPPALLWLMTLLLGGCSHGGDRAVEPSGGRTCAGTPVMRDYQHAACDALWQEHSPQAMGNGLYWLRAMTCAERLNRTQARAQAHRLGGESWQAALKQSLLVGRADPSVAERRQILDRLASLDGQIPPALQPLVQLWRAQQAQAIALQEERTRYQRQLSASETQLESLRDERQLLQVRLDETQRKLENLTDIERQLSSRKQMVPEVKGSLPAPAGGDTSKEP</sequence>
<evidence type="ECO:0000256" key="1">
    <source>
        <dbReference type="SAM" id="MobiDB-lite"/>
    </source>
</evidence>
<dbReference type="Proteomes" id="UP001238370">
    <property type="component" value="Chromosome"/>
</dbReference>
<accession>A0ABY8SID3</accession>
<protein>
    <submittedName>
        <fullName evidence="2">Two-component system QseEF-associated lipoprotein QseG</fullName>
    </submittedName>
</protein>
<organism evidence="2 3">
    <name type="scientific">Edwardsiella anguillarum</name>
    <dbReference type="NCBI Taxonomy" id="1821960"/>
    <lineage>
        <taxon>Bacteria</taxon>
        <taxon>Pseudomonadati</taxon>
        <taxon>Pseudomonadota</taxon>
        <taxon>Gammaproteobacteria</taxon>
        <taxon>Enterobacterales</taxon>
        <taxon>Hafniaceae</taxon>
        <taxon>Edwardsiella</taxon>
    </lineage>
</organism>
<dbReference type="InterPro" id="IPR025262">
    <property type="entry name" value="QseG"/>
</dbReference>
<keyword evidence="2" id="KW-0449">Lipoprotein</keyword>
<feature type="region of interest" description="Disordered" evidence="1">
    <location>
        <begin position="210"/>
        <end position="240"/>
    </location>
</feature>
<evidence type="ECO:0000313" key="2">
    <source>
        <dbReference type="EMBL" id="WHP84588.1"/>
    </source>
</evidence>
<dbReference type="Pfam" id="PF13942">
    <property type="entry name" value="Lipoprotein_20"/>
    <property type="match status" value="1"/>
</dbReference>